<sequence length="145" mass="15749">MARPANGANLNIVELQRILNERKRQLDKLMRRREKLQKQVDAIDAEIGKVAGDGIGGGGGTGGNGRSGGGAGSRARNDRPLPDYIEEVMGKNGKPMRVGEIVDAVKSAGYKSNSASFKNIVNQMLIKERKRFQQVDRGIYGLAKK</sequence>
<evidence type="ECO:0000313" key="3">
    <source>
        <dbReference type="EMBL" id="CAA9404559.1"/>
    </source>
</evidence>
<gene>
    <name evidence="3" type="ORF">AVDCRST_MAG64-1914</name>
</gene>
<keyword evidence="1" id="KW-0175">Coiled coil</keyword>
<evidence type="ECO:0000256" key="2">
    <source>
        <dbReference type="SAM" id="MobiDB-lite"/>
    </source>
</evidence>
<feature type="region of interest" description="Disordered" evidence="2">
    <location>
        <begin position="52"/>
        <end position="82"/>
    </location>
</feature>
<name>A0A6J4P9I2_9BACT</name>
<dbReference type="EMBL" id="CADCUQ010000437">
    <property type="protein sequence ID" value="CAA9404559.1"/>
    <property type="molecule type" value="Genomic_DNA"/>
</dbReference>
<feature type="coiled-coil region" evidence="1">
    <location>
        <begin position="12"/>
        <end position="46"/>
    </location>
</feature>
<dbReference type="AlphaFoldDB" id="A0A6J4P9I2"/>
<reference evidence="3" key="1">
    <citation type="submission" date="2020-02" db="EMBL/GenBank/DDBJ databases">
        <authorList>
            <person name="Meier V. D."/>
        </authorList>
    </citation>
    <scope>NUCLEOTIDE SEQUENCE</scope>
    <source>
        <strain evidence="3">AVDCRST_MAG64</strain>
    </source>
</reference>
<evidence type="ECO:0000256" key="1">
    <source>
        <dbReference type="SAM" id="Coils"/>
    </source>
</evidence>
<organism evidence="3">
    <name type="scientific">uncultured Phycisphaerae bacterium</name>
    <dbReference type="NCBI Taxonomy" id="904963"/>
    <lineage>
        <taxon>Bacteria</taxon>
        <taxon>Pseudomonadati</taxon>
        <taxon>Planctomycetota</taxon>
        <taxon>Phycisphaerae</taxon>
        <taxon>environmental samples</taxon>
    </lineage>
</organism>
<accession>A0A6J4P9I2</accession>
<evidence type="ECO:0008006" key="4">
    <source>
        <dbReference type="Google" id="ProtNLM"/>
    </source>
</evidence>
<proteinExistence type="predicted"/>
<protein>
    <recommendedName>
        <fullName evidence="4">HTH HARE-type domain-containing protein</fullName>
    </recommendedName>
</protein>
<feature type="compositionally biased region" description="Gly residues" evidence="2">
    <location>
        <begin position="52"/>
        <end position="72"/>
    </location>
</feature>